<feature type="chain" id="PRO_5034667629" evidence="1">
    <location>
        <begin position="21"/>
        <end position="359"/>
    </location>
</feature>
<keyword evidence="3" id="KW-1185">Reference proteome</keyword>
<evidence type="ECO:0000313" key="3">
    <source>
        <dbReference type="Proteomes" id="UP000676194"/>
    </source>
</evidence>
<feature type="signal peptide" evidence="1">
    <location>
        <begin position="1"/>
        <end position="20"/>
    </location>
</feature>
<reference evidence="2" key="1">
    <citation type="submission" date="2021-05" db="EMBL/GenBank/DDBJ databases">
        <title>Complete genome sequence of the cellulolytic planctomycete Telmatocola sphagniphila SP2T and characterization of the first cellulase from planctomycetes.</title>
        <authorList>
            <person name="Rakitin A.L."/>
            <person name="Beletsky A.V."/>
            <person name="Naumoff D.G."/>
            <person name="Kulichevskaya I.S."/>
            <person name="Mardanov A.V."/>
            <person name="Ravin N.V."/>
            <person name="Dedysh S.N."/>
        </authorList>
    </citation>
    <scope>NUCLEOTIDE SEQUENCE</scope>
    <source>
        <strain evidence="2">SP2T</strain>
    </source>
</reference>
<dbReference type="AlphaFoldDB" id="A0A8E6B321"/>
<protein>
    <submittedName>
        <fullName evidence="2">Uncharacterized protein</fullName>
    </submittedName>
</protein>
<organism evidence="2 3">
    <name type="scientific">Telmatocola sphagniphila</name>
    <dbReference type="NCBI Taxonomy" id="1123043"/>
    <lineage>
        <taxon>Bacteria</taxon>
        <taxon>Pseudomonadati</taxon>
        <taxon>Planctomycetota</taxon>
        <taxon>Planctomycetia</taxon>
        <taxon>Gemmatales</taxon>
        <taxon>Gemmataceae</taxon>
    </lineage>
</organism>
<proteinExistence type="predicted"/>
<dbReference type="KEGG" id="tsph:KIH39_19100"/>
<dbReference type="Proteomes" id="UP000676194">
    <property type="component" value="Chromosome"/>
</dbReference>
<gene>
    <name evidence="2" type="ORF">KIH39_19100</name>
</gene>
<evidence type="ECO:0000313" key="2">
    <source>
        <dbReference type="EMBL" id="QVL30942.1"/>
    </source>
</evidence>
<keyword evidence="1" id="KW-0732">Signal</keyword>
<accession>A0A8E6B321</accession>
<dbReference type="RefSeq" id="WP_213494824.1">
    <property type="nucleotide sequence ID" value="NZ_CP074694.1"/>
</dbReference>
<evidence type="ECO:0000256" key="1">
    <source>
        <dbReference type="SAM" id="SignalP"/>
    </source>
</evidence>
<name>A0A8E6B321_9BACT</name>
<sequence length="359" mass="40155">MYRFPGLALLALAMTFTTTAQDKKETKWEPPTPPKGWKLVSSKEGTYRWFIPEDVKRSGSRDRTMTVSGIRERIQINDYSLKNGATLEVYSSALSGPALKGVKVNDVLDIFVKQEKEDGYKVSEPKETKVGELKAKEYRLTKDSAEKRMVLLFARPRVYEFSVQSTDKAFLESETADTFLKSLVLVPTEVLQAEAKARAAKDDEINKENMKKLGAKWTMDLKEMTPPEGDVVGMIHGKEFKYDIVEFKGSRLVLKKGKDVFPEFEVVVTTFLKADESLEGKTYSIARARSNPPQSPHISISSKDAASKLPKTDLFVANYALKLTFGTKNDKGEIPGTIYLSTSDAFKSFIAGSFKIPAK</sequence>
<dbReference type="EMBL" id="CP074694">
    <property type="protein sequence ID" value="QVL30942.1"/>
    <property type="molecule type" value="Genomic_DNA"/>
</dbReference>